<dbReference type="EMBL" id="CAACVI010000045">
    <property type="protein sequence ID" value="VEN74739.1"/>
    <property type="molecule type" value="Genomic_DNA"/>
</dbReference>
<name>A0A484HHI8_9BACT</name>
<proteinExistence type="predicted"/>
<dbReference type="AlphaFoldDB" id="A0A484HHI8"/>
<protein>
    <submittedName>
        <fullName evidence="2">Uncharacterized protein</fullName>
    </submittedName>
</protein>
<organism evidence="2">
    <name type="scientific">uncultured Desulfobacteraceae bacterium</name>
    <dbReference type="NCBI Taxonomy" id="218296"/>
    <lineage>
        <taxon>Bacteria</taxon>
        <taxon>Pseudomonadati</taxon>
        <taxon>Thermodesulfobacteriota</taxon>
        <taxon>Desulfobacteria</taxon>
        <taxon>Desulfobacterales</taxon>
        <taxon>Desulfobacteraceae</taxon>
        <taxon>environmental samples</taxon>
    </lineage>
</organism>
<evidence type="ECO:0000256" key="1">
    <source>
        <dbReference type="SAM" id="MobiDB-lite"/>
    </source>
</evidence>
<feature type="region of interest" description="Disordered" evidence="1">
    <location>
        <begin position="1"/>
        <end position="46"/>
    </location>
</feature>
<evidence type="ECO:0000313" key="2">
    <source>
        <dbReference type="EMBL" id="VEN74739.1"/>
    </source>
</evidence>
<gene>
    <name evidence="2" type="ORF">EPICR_50013</name>
</gene>
<reference evidence="2" key="1">
    <citation type="submission" date="2019-01" db="EMBL/GenBank/DDBJ databases">
        <authorList>
            <consortium name="Genoscope - CEA"/>
            <person name="William W."/>
        </authorList>
    </citation>
    <scope>NUCLEOTIDE SEQUENCE</scope>
    <source>
        <strain evidence="2">CR-1</strain>
    </source>
</reference>
<accession>A0A484HHI8</accession>
<sequence length="46" mass="5256">MPDTSGMSQDELDLWSDINNPNNDNDMDDWADAHNPNNDDYLGEED</sequence>